<accession>A0A934K2I0</accession>
<dbReference type="SUPFAM" id="SSF48317">
    <property type="entry name" value="Acid phosphatase/Vanadium-dependent haloperoxidase"/>
    <property type="match status" value="1"/>
</dbReference>
<dbReference type="EMBL" id="JAEKNS010000095">
    <property type="protein sequence ID" value="MBJ7595006.1"/>
    <property type="molecule type" value="Genomic_DNA"/>
</dbReference>
<dbReference type="AlphaFoldDB" id="A0A2W6AJH8"/>
<feature type="transmembrane region" description="Helical" evidence="1">
    <location>
        <begin position="194"/>
        <end position="212"/>
    </location>
</feature>
<sequence length="222" mass="23331">MPTIPASRVLRLTGPVNRVFISVAAVAGVLFAVLSVLVVLHPGPFPFDGPAEVDVQAIDFAPLAPFNTFVSALAGFVGVGVGVGIIVVTFIFRRAATPFVAFSAVYSAIYNLVNVIIRRPRPTGVSHTTHDLLGYSFPSGHVGFFVWVGVLALVLLARGLPRALYIVCGVLVAVVIVGAAISRMYVGAHWLSDVVGGFLVGVCWTSLSLSFGRLTGPVFSPK</sequence>
<evidence type="ECO:0000256" key="1">
    <source>
        <dbReference type="SAM" id="Phobius"/>
    </source>
</evidence>
<keyword evidence="1" id="KW-0812">Transmembrane</keyword>
<name>A0A2W6AJH8_9BACT</name>
<dbReference type="Pfam" id="PF01569">
    <property type="entry name" value="PAP2"/>
    <property type="match status" value="1"/>
</dbReference>
<gene>
    <name evidence="4" type="ORF">DLM65_01155</name>
    <name evidence="3" type="ORF">JF886_09140</name>
</gene>
<keyword evidence="1" id="KW-0472">Membrane</keyword>
<dbReference type="Proteomes" id="UP000248724">
    <property type="component" value="Unassembled WGS sequence"/>
</dbReference>
<feature type="transmembrane region" description="Helical" evidence="1">
    <location>
        <begin position="69"/>
        <end position="92"/>
    </location>
</feature>
<organism evidence="4 5">
    <name type="scientific">Candidatus Aeolococcus gillhamiae</name>
    <dbReference type="NCBI Taxonomy" id="3127015"/>
    <lineage>
        <taxon>Bacteria</taxon>
        <taxon>Bacillati</taxon>
        <taxon>Candidatus Dormiibacterota</taxon>
        <taxon>Candidatus Dormibacteria</taxon>
        <taxon>Candidatus Aeolococcales</taxon>
        <taxon>Candidatus Aeolococcaceae</taxon>
        <taxon>Candidatus Aeolococcus</taxon>
    </lineage>
</organism>
<dbReference type="Proteomes" id="UP000606991">
    <property type="component" value="Unassembled WGS sequence"/>
</dbReference>
<feature type="transmembrane region" description="Helical" evidence="1">
    <location>
        <begin position="99"/>
        <end position="117"/>
    </location>
</feature>
<evidence type="ECO:0000313" key="6">
    <source>
        <dbReference type="Proteomes" id="UP000606991"/>
    </source>
</evidence>
<evidence type="ECO:0000259" key="2">
    <source>
        <dbReference type="SMART" id="SM00014"/>
    </source>
</evidence>
<proteinExistence type="predicted"/>
<accession>A0A2W6AJH8</accession>
<feature type="transmembrane region" description="Helical" evidence="1">
    <location>
        <begin position="20"/>
        <end position="40"/>
    </location>
</feature>
<dbReference type="EMBL" id="QHBU01000024">
    <property type="protein sequence ID" value="PZR83784.1"/>
    <property type="molecule type" value="Genomic_DNA"/>
</dbReference>
<feature type="transmembrane region" description="Helical" evidence="1">
    <location>
        <begin position="137"/>
        <end position="156"/>
    </location>
</feature>
<evidence type="ECO:0000313" key="5">
    <source>
        <dbReference type="Proteomes" id="UP000248724"/>
    </source>
</evidence>
<dbReference type="SMART" id="SM00014">
    <property type="entry name" value="acidPPc"/>
    <property type="match status" value="1"/>
</dbReference>
<reference evidence="3 6" key="3">
    <citation type="submission" date="2020-10" db="EMBL/GenBank/DDBJ databases">
        <title>Ca. Dormibacterota MAGs.</title>
        <authorList>
            <person name="Montgomery K."/>
        </authorList>
    </citation>
    <scope>NUCLEOTIDE SEQUENCE [LARGE SCALE GENOMIC DNA]</scope>
    <source>
        <strain evidence="3">SC8812_S17_18</strain>
    </source>
</reference>
<evidence type="ECO:0000313" key="3">
    <source>
        <dbReference type="EMBL" id="MBJ7595006.1"/>
    </source>
</evidence>
<dbReference type="Gene3D" id="1.20.144.10">
    <property type="entry name" value="Phosphatidic acid phosphatase type 2/haloperoxidase"/>
    <property type="match status" value="1"/>
</dbReference>
<dbReference type="PANTHER" id="PTHR14969:SF13">
    <property type="entry name" value="AT30094P"/>
    <property type="match status" value="1"/>
</dbReference>
<protein>
    <submittedName>
        <fullName evidence="3">Phosphatase PAP2 family protein</fullName>
    </submittedName>
</protein>
<reference evidence="4 5" key="1">
    <citation type="journal article" date="2017" name="Nature">
        <title>Atmospheric trace gases support primary production in Antarctic desert surface soil.</title>
        <authorList>
            <person name="Ji M."/>
            <person name="Greening C."/>
            <person name="Vanwonterghem I."/>
            <person name="Carere C.R."/>
            <person name="Bay S.K."/>
            <person name="Steen J.A."/>
            <person name="Montgomery K."/>
            <person name="Lines T."/>
            <person name="Beardall J."/>
            <person name="van Dorst J."/>
            <person name="Snape I."/>
            <person name="Stott M.B."/>
            <person name="Hugenholtz P."/>
            <person name="Ferrari B.C."/>
        </authorList>
    </citation>
    <scope>NUCLEOTIDE SEQUENCE [LARGE SCALE GENOMIC DNA]</scope>
    <source>
        <strain evidence="4">RRmetagenome_bin12</strain>
    </source>
</reference>
<reference evidence="4" key="2">
    <citation type="submission" date="2018-05" db="EMBL/GenBank/DDBJ databases">
        <authorList>
            <person name="Ferrari B."/>
        </authorList>
    </citation>
    <scope>NUCLEOTIDE SEQUENCE</scope>
    <source>
        <strain evidence="4">RRmetagenome_bin12</strain>
    </source>
</reference>
<dbReference type="InterPro" id="IPR000326">
    <property type="entry name" value="PAP2/HPO"/>
</dbReference>
<dbReference type="PANTHER" id="PTHR14969">
    <property type="entry name" value="SPHINGOSINE-1-PHOSPHATE PHOSPHOHYDROLASE"/>
    <property type="match status" value="1"/>
</dbReference>
<feature type="transmembrane region" description="Helical" evidence="1">
    <location>
        <begin position="163"/>
        <end position="182"/>
    </location>
</feature>
<comment type="caution">
    <text evidence="4">The sequence shown here is derived from an EMBL/GenBank/DDBJ whole genome shotgun (WGS) entry which is preliminary data.</text>
</comment>
<dbReference type="InterPro" id="IPR036938">
    <property type="entry name" value="PAP2/HPO_sf"/>
</dbReference>
<keyword evidence="1" id="KW-1133">Transmembrane helix</keyword>
<feature type="domain" description="Phosphatidic acid phosphatase type 2/haloperoxidase" evidence="2">
    <location>
        <begin position="97"/>
        <end position="209"/>
    </location>
</feature>
<evidence type="ECO:0000313" key="4">
    <source>
        <dbReference type="EMBL" id="PZR83784.1"/>
    </source>
</evidence>
<dbReference type="RefSeq" id="WP_337311718.1">
    <property type="nucleotide sequence ID" value="NZ_JAEKNS010000095.1"/>
</dbReference>